<gene>
    <name evidence="1" type="primary">pif-5-3</name>
    <name evidence="1" type="ORF">KP791_000024</name>
</gene>
<reference evidence="1" key="1">
    <citation type="submission" date="2022-07" db="EMBL/GenBank/DDBJ databases">
        <title>Venturia canescens Genome.</title>
        <authorList>
            <person name="Burke G.R."/>
            <person name="Simmonds T.J."/>
            <person name="Geib S.M."/>
        </authorList>
    </citation>
    <scope>NUCLEOTIDE SEQUENCE</scope>
    <source>
        <strain evidence="1">UGA</strain>
    </source>
</reference>
<evidence type="ECO:0000313" key="1">
    <source>
        <dbReference type="EMBL" id="KAI5630633.1"/>
    </source>
</evidence>
<name>A0ACB9ZJT0_9HYME</name>
<organism evidence="1 2">
    <name type="scientific">Venturia canescens</name>
    <dbReference type="NCBI Taxonomy" id="32260"/>
    <lineage>
        <taxon>Eukaryota</taxon>
        <taxon>Metazoa</taxon>
        <taxon>Ecdysozoa</taxon>
        <taxon>Arthropoda</taxon>
        <taxon>Hexapoda</taxon>
        <taxon>Insecta</taxon>
        <taxon>Pterygota</taxon>
        <taxon>Neoptera</taxon>
        <taxon>Endopterygota</taxon>
        <taxon>Hymenoptera</taxon>
        <taxon>Apocrita</taxon>
        <taxon>Ichneumonoidea</taxon>
        <taxon>Ichneumonidae</taxon>
        <taxon>Campopleginae</taxon>
        <taxon>Dusona group</taxon>
        <taxon>Venturia</taxon>
    </lineage>
</organism>
<accession>A0ACB9ZJT0</accession>
<evidence type="ECO:0000313" key="2">
    <source>
        <dbReference type="Proteomes" id="UP000824380"/>
    </source>
</evidence>
<proteinExistence type="predicted"/>
<protein>
    <submittedName>
        <fullName evidence="1">Pif-5-3</fullName>
    </submittedName>
</protein>
<dbReference type="Proteomes" id="UP000824380">
    <property type="component" value="Chromosome 4"/>
</dbReference>
<sequence>MAAPTDTELRKAQQKVTDFVSKLKTLGGPVKSTSVASTRKWLKHVHIGIPPLDKALRSLRVEKTQRYLTFNGAPSGTLYKMFRAADLTGIMKLSKLKIPIQASDKSMFDELTATNPEKLKREMHEIVTEARRKHPGLNPKTVALRKMPRETKSALKSFGMMDDPFEKWPAWEVSKQGCWMYTTKGARAWCKVREYSCKEEGFSASLPVNYKSEREFCTKPVNHYNVTLVIMAIVNNNNNADPIKMKLARAVNIQTRYLSDKLKQMIDTQFAVLEDFVKELHRRNELPVFHICGEKHYAIKEDPDAACRMCDSKASPKSPQYSDVSQWPRDIAFTCITGNREWDALNVTRDGLGGSEMDATRDRMCIGLSGNQKAISSGIYAISTSTLCGKIGVFIGAGCGASALGKASLEKRARGQGSCGQSSGRVSSK</sequence>
<dbReference type="EMBL" id="CM033500">
    <property type="protein sequence ID" value="KAI5630633.1"/>
    <property type="molecule type" value="Genomic_DNA"/>
</dbReference>
<comment type="caution">
    <text evidence="1">The sequence shown here is derived from an EMBL/GenBank/DDBJ whole genome shotgun (WGS) entry which is preliminary data.</text>
</comment>
<keyword evidence="2" id="KW-1185">Reference proteome</keyword>